<keyword evidence="4" id="KW-0479">Metal-binding</keyword>
<dbReference type="GO" id="GO:0016756">
    <property type="term" value="F:glutathione gamma-glutamylcysteinyltransferase activity"/>
    <property type="evidence" value="ECO:0007669"/>
    <property type="project" value="UniProtKB-EC"/>
</dbReference>
<dbReference type="GO" id="GO:0046872">
    <property type="term" value="F:metal ion binding"/>
    <property type="evidence" value="ECO:0007669"/>
    <property type="project" value="UniProtKB-KW"/>
</dbReference>
<keyword evidence="7" id="KW-1185">Reference proteome</keyword>
<dbReference type="InterPro" id="IPR007719">
    <property type="entry name" value="PCS_N"/>
</dbReference>
<protein>
    <recommendedName>
        <fullName evidence="1">glutathione gamma-glutamylcysteinyltransferase</fullName>
        <ecNumber evidence="1">2.3.2.15</ecNumber>
    </recommendedName>
</protein>
<dbReference type="PROSITE" id="PS51443">
    <property type="entry name" value="PCS"/>
    <property type="match status" value="1"/>
</dbReference>
<proteinExistence type="predicted"/>
<name>A0A7Z9BJ61_9CYAN</name>
<dbReference type="SUPFAM" id="SSF54001">
    <property type="entry name" value="Cysteine proteinases"/>
    <property type="match status" value="1"/>
</dbReference>
<sequence>MSAQGFYRRPLPQPLISFSSSEGRQIFREALEMDGMAGYFPLAEQFHTQAEPAFCGLGTLVIVLNALSIDPGRIWKGIWRWYGEEFLDCCQPLPVVKNSGITFDEFVCLARCNGALATPFRYDHSTLDEFRETVQQTSATPQGFHLVAAYNRQILGQTGEGHFSPLGGYHPQRDLVLIMDVARFKYPPHWVPLPLLWQAFEPLDATTGQCRGYISLRKSTHLRETFFYIALDLQEWKRVAPYFTDIIPTALEVAQPHSQVEVINIILQHLPPDFIEILSTATDRMEIPQELKDTIEVNPLFKLVVESLSQNSIELLRSQLSEFAQIISLLLLSCPEKLYKKLDGELQIWFSQIRQPEQLVSPLDREVLKLREQMAALQELGEIS</sequence>
<dbReference type="Gene3D" id="3.90.70.30">
    <property type="entry name" value="Phytochelatin synthase, N-terminal domain"/>
    <property type="match status" value="1"/>
</dbReference>
<evidence type="ECO:0000256" key="4">
    <source>
        <dbReference type="ARBA" id="ARBA00022723"/>
    </source>
</evidence>
<evidence type="ECO:0000259" key="5">
    <source>
        <dbReference type="PROSITE" id="PS51443"/>
    </source>
</evidence>
<dbReference type="InterPro" id="IPR040409">
    <property type="entry name" value="PCS-like"/>
</dbReference>
<dbReference type="EC" id="2.3.2.15" evidence="1"/>
<dbReference type="InterPro" id="IPR038765">
    <property type="entry name" value="Papain-like_cys_pep_sf"/>
</dbReference>
<evidence type="ECO:0000256" key="3">
    <source>
        <dbReference type="ARBA" id="ARBA00022679"/>
    </source>
</evidence>
<dbReference type="FunFam" id="3.90.70.30:FF:000001">
    <property type="entry name" value="Glutathione gamma-glutamylcysteinyltransferase 1"/>
    <property type="match status" value="1"/>
</dbReference>
<dbReference type="EMBL" id="CZCS02000024">
    <property type="protein sequence ID" value="VXD15281.1"/>
    <property type="molecule type" value="Genomic_DNA"/>
</dbReference>
<organism evidence="6 7">
    <name type="scientific">Planktothrix paucivesiculata PCC 9631</name>
    <dbReference type="NCBI Taxonomy" id="671071"/>
    <lineage>
        <taxon>Bacteria</taxon>
        <taxon>Bacillati</taxon>
        <taxon>Cyanobacteriota</taxon>
        <taxon>Cyanophyceae</taxon>
        <taxon>Oscillatoriophycideae</taxon>
        <taxon>Oscillatoriales</taxon>
        <taxon>Microcoleaceae</taxon>
        <taxon>Planktothrix</taxon>
    </lineage>
</organism>
<dbReference type="GO" id="GO:0046938">
    <property type="term" value="P:phytochelatin biosynthetic process"/>
    <property type="evidence" value="ECO:0007669"/>
    <property type="project" value="InterPro"/>
</dbReference>
<gene>
    <name evidence="6" type="ORF">PL9631_120013</name>
</gene>
<dbReference type="AlphaFoldDB" id="A0A7Z9BJ61"/>
<comment type="caution">
    <text evidence="6">The sequence shown here is derived from an EMBL/GenBank/DDBJ whole genome shotgun (WGS) entry which is preliminary data.</text>
</comment>
<evidence type="ECO:0000256" key="1">
    <source>
        <dbReference type="ARBA" id="ARBA00012468"/>
    </source>
</evidence>
<dbReference type="Pfam" id="PF05023">
    <property type="entry name" value="Phytochelatin"/>
    <property type="match status" value="1"/>
</dbReference>
<dbReference type="InterPro" id="IPR038156">
    <property type="entry name" value="PCS_N_sf"/>
</dbReference>
<dbReference type="GO" id="GO:0010273">
    <property type="term" value="P:detoxification of copper ion"/>
    <property type="evidence" value="ECO:0007669"/>
    <property type="project" value="TreeGrafter"/>
</dbReference>
<dbReference type="PANTHER" id="PTHR33447:SF2">
    <property type="entry name" value="GLUTATHIONE GAMMA-GLUTAMYLCYSTEINYLTRANSFERASE"/>
    <property type="match status" value="1"/>
</dbReference>
<dbReference type="PANTHER" id="PTHR33447">
    <property type="entry name" value="GLUTATHIONE GAMMA-GLUTAMYLCYSTEINYLTRANSFERASE"/>
    <property type="match status" value="1"/>
</dbReference>
<feature type="domain" description="Peptidase C83" evidence="5">
    <location>
        <begin position="1"/>
        <end position="221"/>
    </location>
</feature>
<dbReference type="OrthoDB" id="8560621at2"/>
<keyword evidence="2" id="KW-0104">Cadmium</keyword>
<evidence type="ECO:0000313" key="7">
    <source>
        <dbReference type="Proteomes" id="UP000182190"/>
    </source>
</evidence>
<keyword evidence="3 6" id="KW-0808">Transferase</keyword>
<evidence type="ECO:0000313" key="6">
    <source>
        <dbReference type="EMBL" id="VXD15281.1"/>
    </source>
</evidence>
<accession>A0A7Z9BJ61</accession>
<dbReference type="Proteomes" id="UP000182190">
    <property type="component" value="Unassembled WGS sequence"/>
</dbReference>
<dbReference type="RefSeq" id="WP_083616260.1">
    <property type="nucleotide sequence ID" value="NZ_LR734982.1"/>
</dbReference>
<reference evidence="6" key="1">
    <citation type="submission" date="2019-10" db="EMBL/GenBank/DDBJ databases">
        <authorList>
            <consortium name="Genoscope - CEA"/>
            <person name="William W."/>
        </authorList>
    </citation>
    <scope>NUCLEOTIDE SEQUENCE [LARGE SCALE GENOMIC DNA]</scope>
    <source>
        <strain evidence="6">BBR_PRJEB10994</strain>
    </source>
</reference>
<evidence type="ECO:0000256" key="2">
    <source>
        <dbReference type="ARBA" id="ARBA00022539"/>
    </source>
</evidence>
<dbReference type="GO" id="GO:0098849">
    <property type="term" value="P:cellular detoxification of cadmium ion"/>
    <property type="evidence" value="ECO:0007669"/>
    <property type="project" value="TreeGrafter"/>
</dbReference>
<keyword evidence="6" id="KW-0012">Acyltransferase</keyword>